<dbReference type="InterPro" id="IPR043136">
    <property type="entry name" value="B30.2/SPRY_sf"/>
</dbReference>
<keyword evidence="1" id="KW-0175">Coiled coil</keyword>
<protein>
    <recommendedName>
        <fullName evidence="3">B30.2/SPRY domain-containing protein</fullName>
    </recommendedName>
</protein>
<dbReference type="SMART" id="SM00449">
    <property type="entry name" value="SPRY"/>
    <property type="match status" value="1"/>
</dbReference>
<dbReference type="Pfam" id="PF00622">
    <property type="entry name" value="SPRY"/>
    <property type="match status" value="1"/>
</dbReference>
<feature type="compositionally biased region" description="Acidic residues" evidence="2">
    <location>
        <begin position="869"/>
        <end position="878"/>
    </location>
</feature>
<keyword evidence="5" id="KW-1185">Reference proteome</keyword>
<sequence>MAYIRREAEVTGDGVTLNFKLEHMNHVLKTLNVRFDENTTCNKGITYTPTCSLSYKLDQLGVHLPSGVSNFTLPTLLTQMTGTKESSNAKSAFSEHKLHLCCEASSGETYLASCSLNNARRIFLCESSVYTDLIEVLNAFNEALCKSGKSLHVPLCRADGHTTSRVSVAYMHPCPSWKFSYRINLMQQGRSVLQGWALIDNISDQDWKDVQVELVSGSPYVITADLYSPTFGEVPHSAGGLRDPLAHAHLFGHGQLATEMADKHRVRQAQIHTSGMEQRGMGGFGVPERGPDFHDNSFRSAPPEAPGFPGRMTTAAAFATGCSSAAFGAPTAFGHHFPSPSSFQLSAAGSASAFGGFGASAPQMFGASPAPFGASPAPAFGAAAGAEPFGALVGDAMPATPSGRALFGGSMFGSGVAGETTSTETETLFNLKIPQAISVARNQSVTMPVLEDCAIDCQRVVYVNTMETRPGIPKCAESAVFLRNNSGVMLCPGAVVVMDVTGDGAHAGNSFDQVGSPGTLLRKVWEGELWMEQVNPNETVLMPFGRESTFQVAINFEKPADSLSAVTLQGSRGLHQMVRLKRAIAHRQVLKLKNMGAHDRVCIVEHVLTPGRELSRKTTRSLLSRFHNSQGRIVARFKLHAPAKKVTLFTIEDVQIKRSVEPFSAVDVHNKLEIMKWIDEPCRAQIVAIKAKQAEKERVIALGNQQTMLQSGFQKEHQALLKKIEEAAATAEMAPLRAKWSEEVMAVEAKLKEVKDEVDQLHKDLKAAAKEEETLLSQLQYHATCPVQTQPSHQEPQPPGSHDEDQGNLQAVPYLFETAATLLGQPAAKAMRVPTSVDMQSVPRRCNVDLQALKLDYDAQLDAPTALESSDEWEEVDGASELGASDGPPAITCRGDAGITFTEDGAYYFEVKVVSTGDDDCVAIGFVTEAQAQACDGIMPVPAQVGPEESCFKSCRFVSDSGRIYSGNVPLGSDVQQDTFGAGDVVGCGFYRGKIFFTKNGEYVDCYSPEFVILDEYLFPAIGMKSPGSSLIVNFGSRAFEFDMAGRINMSLMAQSQACRRLTRRPRK</sequence>
<proteinExistence type="predicted"/>
<dbReference type="InterPro" id="IPR044736">
    <property type="entry name" value="Gid1/RanBPM/SPLA_SPRY"/>
</dbReference>
<feature type="region of interest" description="Disordered" evidence="2">
    <location>
        <begin position="866"/>
        <end position="889"/>
    </location>
</feature>
<dbReference type="InterPro" id="IPR003877">
    <property type="entry name" value="SPRY_dom"/>
</dbReference>
<organism evidence="4 5">
    <name type="scientific">Cymbomonas tetramitiformis</name>
    <dbReference type="NCBI Taxonomy" id="36881"/>
    <lineage>
        <taxon>Eukaryota</taxon>
        <taxon>Viridiplantae</taxon>
        <taxon>Chlorophyta</taxon>
        <taxon>Pyramimonadophyceae</taxon>
        <taxon>Pyramimonadales</taxon>
        <taxon>Pyramimonadaceae</taxon>
        <taxon>Cymbomonas</taxon>
    </lineage>
</organism>
<evidence type="ECO:0000256" key="1">
    <source>
        <dbReference type="SAM" id="Coils"/>
    </source>
</evidence>
<dbReference type="CDD" id="cd12885">
    <property type="entry name" value="SPRY_RanBP_like"/>
    <property type="match status" value="1"/>
</dbReference>
<dbReference type="InterPro" id="IPR001870">
    <property type="entry name" value="B30.2/SPRY"/>
</dbReference>
<dbReference type="SUPFAM" id="SSF49899">
    <property type="entry name" value="Concanavalin A-like lectins/glucanases"/>
    <property type="match status" value="1"/>
</dbReference>
<feature type="domain" description="B30.2/SPRY" evidence="3">
    <location>
        <begin position="835"/>
        <end position="1040"/>
    </location>
</feature>
<accession>A0AAE0CA26</accession>
<dbReference type="EMBL" id="LGRX02026190">
    <property type="protein sequence ID" value="KAK3251207.1"/>
    <property type="molecule type" value="Genomic_DNA"/>
</dbReference>
<evidence type="ECO:0000259" key="3">
    <source>
        <dbReference type="PROSITE" id="PS50188"/>
    </source>
</evidence>
<dbReference type="InterPro" id="IPR013320">
    <property type="entry name" value="ConA-like_dom_sf"/>
</dbReference>
<dbReference type="AlphaFoldDB" id="A0AAE0CA26"/>
<dbReference type="Gene3D" id="2.60.120.920">
    <property type="match status" value="1"/>
</dbReference>
<evidence type="ECO:0000256" key="2">
    <source>
        <dbReference type="SAM" id="MobiDB-lite"/>
    </source>
</evidence>
<evidence type="ECO:0000313" key="4">
    <source>
        <dbReference type="EMBL" id="KAK3251207.1"/>
    </source>
</evidence>
<dbReference type="Proteomes" id="UP001190700">
    <property type="component" value="Unassembled WGS sequence"/>
</dbReference>
<feature type="coiled-coil region" evidence="1">
    <location>
        <begin position="737"/>
        <end position="771"/>
    </location>
</feature>
<reference evidence="4 5" key="1">
    <citation type="journal article" date="2015" name="Genome Biol. Evol.">
        <title>Comparative Genomics of a Bacterivorous Green Alga Reveals Evolutionary Causalities and Consequences of Phago-Mixotrophic Mode of Nutrition.</title>
        <authorList>
            <person name="Burns J.A."/>
            <person name="Paasch A."/>
            <person name="Narechania A."/>
            <person name="Kim E."/>
        </authorList>
    </citation>
    <scope>NUCLEOTIDE SEQUENCE [LARGE SCALE GENOMIC DNA]</scope>
    <source>
        <strain evidence="4 5">PLY_AMNH</strain>
    </source>
</reference>
<evidence type="ECO:0000313" key="5">
    <source>
        <dbReference type="Proteomes" id="UP001190700"/>
    </source>
</evidence>
<feature type="region of interest" description="Disordered" evidence="2">
    <location>
        <begin position="787"/>
        <end position="807"/>
    </location>
</feature>
<gene>
    <name evidence="4" type="ORF">CYMTET_39447</name>
</gene>
<name>A0AAE0CA26_9CHLO</name>
<dbReference type="PROSITE" id="PS50188">
    <property type="entry name" value="B302_SPRY"/>
    <property type="match status" value="1"/>
</dbReference>
<comment type="caution">
    <text evidence="4">The sequence shown here is derived from an EMBL/GenBank/DDBJ whole genome shotgun (WGS) entry which is preliminary data.</text>
</comment>